<evidence type="ECO:0000313" key="2">
    <source>
        <dbReference type="EMBL" id="EEB11249.1"/>
    </source>
</evidence>
<dbReference type="GO" id="GO:0030331">
    <property type="term" value="F:nuclear estrogen receptor binding"/>
    <property type="evidence" value="ECO:0007669"/>
    <property type="project" value="TreeGrafter"/>
</dbReference>
<dbReference type="OMA" id="WSVECSD"/>
<dbReference type="STRING" id="121224.E0VCZ3"/>
<organism>
    <name type="scientific">Pediculus humanus subsp. corporis</name>
    <name type="common">Body louse</name>
    <dbReference type="NCBI Taxonomy" id="121224"/>
    <lineage>
        <taxon>Eukaryota</taxon>
        <taxon>Metazoa</taxon>
        <taxon>Ecdysozoa</taxon>
        <taxon>Arthropoda</taxon>
        <taxon>Hexapoda</taxon>
        <taxon>Insecta</taxon>
        <taxon>Pterygota</taxon>
        <taxon>Neoptera</taxon>
        <taxon>Paraneoptera</taxon>
        <taxon>Psocodea</taxon>
        <taxon>Troctomorpha</taxon>
        <taxon>Phthiraptera</taxon>
        <taxon>Anoplura</taxon>
        <taxon>Pediculidae</taxon>
        <taxon>Pediculus</taxon>
    </lineage>
</organism>
<dbReference type="eggNOG" id="ENOG502S4GU">
    <property type="taxonomic scope" value="Eukaryota"/>
</dbReference>
<keyword evidence="4" id="KW-1185">Reference proteome</keyword>
<reference evidence="3" key="3">
    <citation type="submission" date="2021-02" db="UniProtKB">
        <authorList>
            <consortium name="EnsemblMetazoa"/>
        </authorList>
    </citation>
    <scope>IDENTIFICATION</scope>
    <source>
        <strain evidence="3">USDA</strain>
    </source>
</reference>
<dbReference type="VEuPathDB" id="VectorBase:PHUM102480"/>
<dbReference type="GO" id="GO:1902808">
    <property type="term" value="P:positive regulation of cell cycle G1/S phase transition"/>
    <property type="evidence" value="ECO:0007669"/>
    <property type="project" value="TreeGrafter"/>
</dbReference>
<proteinExistence type="predicted"/>
<gene>
    <name evidence="3" type="primary">8238120</name>
    <name evidence="2" type="ORF">Phum_PHUM102480</name>
</gene>
<dbReference type="GO" id="GO:0044666">
    <property type="term" value="C:MLL3/4 complex"/>
    <property type="evidence" value="ECO:0007669"/>
    <property type="project" value="TreeGrafter"/>
</dbReference>
<dbReference type="GeneID" id="8238120"/>
<evidence type="ECO:0000256" key="1">
    <source>
        <dbReference type="SAM" id="MobiDB-lite"/>
    </source>
</evidence>
<reference evidence="2" key="2">
    <citation type="submission" date="2007-04" db="EMBL/GenBank/DDBJ databases">
        <title>The genome of the human body louse.</title>
        <authorList>
            <consortium name="The Human Body Louse Genome Consortium"/>
            <person name="Kirkness E."/>
            <person name="Walenz B."/>
            <person name="Hass B."/>
            <person name="Bruggner R."/>
            <person name="Strausberg R."/>
        </authorList>
    </citation>
    <scope>NUCLEOTIDE SEQUENCE</scope>
    <source>
        <strain evidence="2">USDA</strain>
    </source>
</reference>
<dbReference type="KEGG" id="phu:Phum_PHUM102480"/>
<dbReference type="HOGENOM" id="CLU_122107_0_0_1"/>
<evidence type="ECO:0008006" key="5">
    <source>
        <dbReference type="Google" id="ProtNLM"/>
    </source>
</evidence>
<dbReference type="Pfam" id="PF15364">
    <property type="entry name" value="PAXIP1_C"/>
    <property type="match status" value="1"/>
</dbReference>
<protein>
    <recommendedName>
        <fullName evidence="5">PAXIP1-associated protein</fullName>
    </recommendedName>
</protein>
<dbReference type="RefSeq" id="XP_002423987.1">
    <property type="nucleotide sequence ID" value="XM_002423942.1"/>
</dbReference>
<dbReference type="EnsemblMetazoa" id="PHUM102480-RA">
    <property type="protein sequence ID" value="PHUM102480-PA"/>
    <property type="gene ID" value="PHUM102480"/>
</dbReference>
<dbReference type="PANTHER" id="PTHR28467:SF1">
    <property type="entry name" value="PAXIP1-ASSOCIATED GLUTAMATE-RICH PROTEIN 1"/>
    <property type="match status" value="1"/>
</dbReference>
<accession>E0VCZ3</accession>
<evidence type="ECO:0000313" key="4">
    <source>
        <dbReference type="Proteomes" id="UP000009046"/>
    </source>
</evidence>
<name>E0VCZ3_PEDHC</name>
<dbReference type="GO" id="GO:0033148">
    <property type="term" value="P:positive regulation of intracellular estrogen receptor signaling pathway"/>
    <property type="evidence" value="ECO:0007669"/>
    <property type="project" value="TreeGrafter"/>
</dbReference>
<dbReference type="Proteomes" id="UP000009046">
    <property type="component" value="Unassembled WGS sequence"/>
</dbReference>
<dbReference type="EMBL" id="DS235068">
    <property type="protein sequence ID" value="EEB11249.1"/>
    <property type="molecule type" value="Genomic_DNA"/>
</dbReference>
<dbReference type="OrthoDB" id="10067843at2759"/>
<dbReference type="PANTHER" id="PTHR28467">
    <property type="entry name" value="PAXIP1-ASSOCIATED GLUTAMATE-RICH PROTEIN 1"/>
    <property type="match status" value="1"/>
</dbReference>
<evidence type="ECO:0000313" key="3">
    <source>
        <dbReference type="EnsemblMetazoa" id="PHUM102480-PA"/>
    </source>
</evidence>
<dbReference type="InterPro" id="IPR028213">
    <property type="entry name" value="PA1"/>
</dbReference>
<feature type="region of interest" description="Disordered" evidence="1">
    <location>
        <begin position="93"/>
        <end position="119"/>
    </location>
</feature>
<dbReference type="InParanoid" id="E0VCZ3"/>
<dbReference type="FunCoup" id="E0VCZ3">
    <property type="interactions" value="11"/>
</dbReference>
<dbReference type="EMBL" id="AAZO01001222">
    <property type="status" value="NOT_ANNOTATED_CDS"/>
    <property type="molecule type" value="Genomic_DNA"/>
</dbReference>
<reference evidence="2" key="1">
    <citation type="submission" date="2007-04" db="EMBL/GenBank/DDBJ databases">
        <title>Annotation of Pediculus humanus corporis strain USDA.</title>
        <authorList>
            <person name="Kirkness E."/>
            <person name="Hannick L."/>
            <person name="Hass B."/>
            <person name="Bruggner R."/>
            <person name="Lawson D."/>
            <person name="Bidwell S."/>
            <person name="Joardar V."/>
            <person name="Caler E."/>
            <person name="Walenz B."/>
            <person name="Inman J."/>
            <person name="Schobel S."/>
            <person name="Galinsky K."/>
            <person name="Amedeo P."/>
            <person name="Strausberg R."/>
        </authorList>
    </citation>
    <scope>NUCLEOTIDE SEQUENCE</scope>
    <source>
        <strain evidence="2">USDA</strain>
    </source>
</reference>
<dbReference type="AlphaFoldDB" id="E0VCZ3"/>
<dbReference type="CTD" id="8238120"/>
<sequence length="141" mass="16140">MTDAENGNLEDWSVECSDDEKYEIKSKWATIGDMLVPPAEDIASLHEVLCIDRLIALEWQCFGRRPPTPEPGLVVPQEIKTKQSDDFFDFDMDDMPSNQPKLPVRRREGELKGGARKKTTSFDGIISNMKRHWKLDNESQS</sequence>